<evidence type="ECO:0000259" key="2">
    <source>
        <dbReference type="PROSITE" id="PS50006"/>
    </source>
</evidence>
<dbReference type="CDD" id="cd00060">
    <property type="entry name" value="FHA"/>
    <property type="match status" value="1"/>
</dbReference>
<dbReference type="AlphaFoldDB" id="A0AB39UXQ2"/>
<dbReference type="InterPro" id="IPR008984">
    <property type="entry name" value="SMAD_FHA_dom_sf"/>
</dbReference>
<protein>
    <submittedName>
        <fullName evidence="3">FHA domain-containing protein</fullName>
    </submittedName>
</protein>
<feature type="region of interest" description="Disordered" evidence="1">
    <location>
        <begin position="109"/>
        <end position="167"/>
    </location>
</feature>
<dbReference type="Gene3D" id="2.60.200.20">
    <property type="match status" value="1"/>
</dbReference>
<organism evidence="3">
    <name type="scientific">Thermohahella caldifontis</name>
    <dbReference type="NCBI Taxonomy" id="3142973"/>
    <lineage>
        <taxon>Bacteria</taxon>
        <taxon>Pseudomonadati</taxon>
        <taxon>Pseudomonadota</taxon>
        <taxon>Gammaproteobacteria</taxon>
        <taxon>Oceanospirillales</taxon>
        <taxon>Hahellaceae</taxon>
        <taxon>Thermohahella</taxon>
    </lineage>
</organism>
<feature type="compositionally biased region" description="Basic residues" evidence="1">
    <location>
        <begin position="145"/>
        <end position="159"/>
    </location>
</feature>
<gene>
    <name evidence="3" type="ORF">AAIA72_02070</name>
</gene>
<dbReference type="RefSeq" id="WP_369601799.1">
    <property type="nucleotide sequence ID" value="NZ_CP154858.1"/>
</dbReference>
<dbReference type="KEGG" id="tcd:AAIA72_02070"/>
<evidence type="ECO:0000256" key="1">
    <source>
        <dbReference type="SAM" id="MobiDB-lite"/>
    </source>
</evidence>
<dbReference type="Pfam" id="PF00498">
    <property type="entry name" value="FHA"/>
    <property type="match status" value="1"/>
</dbReference>
<reference evidence="3" key="1">
    <citation type="submission" date="2024-05" db="EMBL/GenBank/DDBJ databases">
        <title>Genome sequencing of novel strain.</title>
        <authorList>
            <person name="Ganbat D."/>
            <person name="Ganbat S."/>
            <person name="Lee S.-J."/>
        </authorList>
    </citation>
    <scope>NUCLEOTIDE SEQUENCE</scope>
    <source>
        <strain evidence="3">SMD15-11</strain>
    </source>
</reference>
<proteinExistence type="predicted"/>
<dbReference type="SMART" id="SM00240">
    <property type="entry name" value="FHA"/>
    <property type="match status" value="1"/>
</dbReference>
<name>A0AB39UXQ2_9GAMM</name>
<dbReference type="EMBL" id="CP154858">
    <property type="protein sequence ID" value="XDT72795.1"/>
    <property type="molecule type" value="Genomic_DNA"/>
</dbReference>
<sequence>MELVLCISRHPEGVEIPHSRYTFDLLGGVIGRGQDCDWVLPDPRRILSSHHALVGVENRCFFIEDTSTNGVYVNQSSRPLGRNQRHVLCSGDTLRMGEYVLDVVATGKEETRHSDMPAAEPEPEPVAASGLAHGADFGPTDFSPRNRKRRLSRWPRLPRRSPPGTCP</sequence>
<evidence type="ECO:0000313" key="3">
    <source>
        <dbReference type="EMBL" id="XDT72795.1"/>
    </source>
</evidence>
<dbReference type="PROSITE" id="PS50006">
    <property type="entry name" value="FHA_DOMAIN"/>
    <property type="match status" value="1"/>
</dbReference>
<dbReference type="InterPro" id="IPR000253">
    <property type="entry name" value="FHA_dom"/>
</dbReference>
<dbReference type="SUPFAM" id="SSF49879">
    <property type="entry name" value="SMAD/FHA domain"/>
    <property type="match status" value="1"/>
</dbReference>
<accession>A0AB39UXQ2</accession>
<feature type="domain" description="FHA" evidence="2">
    <location>
        <begin position="28"/>
        <end position="78"/>
    </location>
</feature>